<evidence type="ECO:0000313" key="14">
    <source>
        <dbReference type="Proteomes" id="UP000008227"/>
    </source>
</evidence>
<evidence type="ECO:0000256" key="10">
    <source>
        <dbReference type="ARBA" id="ARBA00038496"/>
    </source>
</evidence>
<dbReference type="GO" id="GO:0005737">
    <property type="term" value="C:cytoplasm"/>
    <property type="evidence" value="ECO:0007669"/>
    <property type="project" value="UniProtKB-SubCell"/>
</dbReference>
<comment type="similarity">
    <text evidence="10">Belongs to the BAF family.</text>
</comment>
<dbReference type="ExpressionAtlas" id="A0A287ADF8">
    <property type="expression patterns" value="baseline"/>
</dbReference>
<dbReference type="Pfam" id="PF02961">
    <property type="entry name" value="SAM_BAF"/>
    <property type="match status" value="1"/>
</dbReference>
<dbReference type="SMR" id="A0A287ADF8"/>
<name>A0A287ADF8_PIG</name>
<evidence type="ECO:0000256" key="8">
    <source>
        <dbReference type="ARBA" id="ARBA00023125"/>
    </source>
</evidence>
<dbReference type="SUPFAM" id="SSF47798">
    <property type="entry name" value="Barrier-to-autointegration factor, BAF"/>
    <property type="match status" value="1"/>
</dbReference>
<keyword evidence="9" id="KW-0539">Nucleus</keyword>
<dbReference type="GeneTree" id="ENSGT00390000018613"/>
<evidence type="ECO:0000256" key="9">
    <source>
        <dbReference type="ARBA" id="ARBA00023242"/>
    </source>
</evidence>
<dbReference type="PANTHER" id="PTHR47507:SF7">
    <property type="entry name" value="BARRIER-TO-AUTOINTEGRATION FACTOR"/>
    <property type="match status" value="1"/>
</dbReference>
<dbReference type="GO" id="GO:0005634">
    <property type="term" value="C:nucleus"/>
    <property type="evidence" value="ECO:0000318"/>
    <property type="project" value="GO_Central"/>
</dbReference>
<comment type="subunit">
    <text evidence="12">Homodimer. Heterodimerizes with BANF2. Interacts with ANKLE2/LEM4, leading to decreased phosphorylation by VRK1 and promoting dephosphorylation by protein phosphatase 2A (PP2A). Binds non-specifically to double-stranded DNA, and is found as a hexamer or dodecamer upon DNA binding. Binds to LEM domain-containing nuclear proteins such as LEMD3/MAN1, TMPO/LAP2 and EMD (emerin). Interacts with ANKLE1 (via LEM domain); the interaction may favor BANF1 dimerization. Interacts with CRX and LMNA (lamin-A). Binds linker histone H1.1 and core histones H3. Interacts with LEMD2 (via LEM domain). Interacts with PARP1; interaction takes place in response to oxidative DNA damage.</text>
</comment>
<keyword evidence="4" id="KW-0158">Chromosome</keyword>
<organism evidence="13 14">
    <name type="scientific">Sus scrofa</name>
    <name type="common">Pig</name>
    <dbReference type="NCBI Taxonomy" id="9823"/>
    <lineage>
        <taxon>Eukaryota</taxon>
        <taxon>Metazoa</taxon>
        <taxon>Chordata</taxon>
        <taxon>Craniata</taxon>
        <taxon>Vertebrata</taxon>
        <taxon>Euteleostomi</taxon>
        <taxon>Mammalia</taxon>
        <taxon>Eutheria</taxon>
        <taxon>Laurasiatheria</taxon>
        <taxon>Artiodactyla</taxon>
        <taxon>Suina</taxon>
        <taxon>Suidae</taxon>
        <taxon>Sus</taxon>
    </lineage>
</organism>
<reference evidence="13" key="3">
    <citation type="submission" date="2025-08" db="UniProtKB">
        <authorList>
            <consortium name="Ensembl"/>
        </authorList>
    </citation>
    <scope>IDENTIFICATION</scope>
</reference>
<evidence type="ECO:0000256" key="3">
    <source>
        <dbReference type="ARBA" id="ARBA00004496"/>
    </source>
</evidence>
<keyword evidence="7" id="KW-0007">Acetylation</keyword>
<dbReference type="Gene3D" id="1.10.150.40">
    <property type="entry name" value="Barrier-to-autointegration factor, BAF"/>
    <property type="match status" value="1"/>
</dbReference>
<evidence type="ECO:0000256" key="6">
    <source>
        <dbReference type="ARBA" id="ARBA00022553"/>
    </source>
</evidence>
<dbReference type="Ensembl" id="ENSSSCT00000018290.3">
    <property type="protein sequence ID" value="ENSSSCP00000041845.2"/>
    <property type="gene ID" value="ENSSSCG00000016800.3"/>
</dbReference>
<keyword evidence="14" id="KW-1185">Reference proteome</keyword>
<evidence type="ECO:0000256" key="4">
    <source>
        <dbReference type="ARBA" id="ARBA00022454"/>
    </source>
</evidence>
<sequence>MRISQKHRDFVAEPMGEKPMGSLVGIGEVMGKKLEERGFDKACIVLGQFLVFKMKTSSGNAFLSEFLTPSLTYTFTPDLFYAIPPSFFFQNNHCPCKVFKNNKVNGLKKK</sequence>
<dbReference type="GO" id="GO:0000793">
    <property type="term" value="C:condensed chromosome"/>
    <property type="evidence" value="ECO:0000318"/>
    <property type="project" value="GO_Central"/>
</dbReference>
<evidence type="ECO:0000256" key="7">
    <source>
        <dbReference type="ARBA" id="ARBA00022990"/>
    </source>
</evidence>
<dbReference type="GO" id="GO:0005635">
    <property type="term" value="C:nuclear envelope"/>
    <property type="evidence" value="ECO:0007669"/>
    <property type="project" value="UniProtKB-SubCell"/>
</dbReference>
<dbReference type="InterPro" id="IPR036617">
    <property type="entry name" value="BAF_sf"/>
</dbReference>
<proteinExistence type="inferred from homology"/>
<protein>
    <recommendedName>
        <fullName evidence="11">Barrier-to-autointegration factor</fullName>
    </recommendedName>
</protein>
<evidence type="ECO:0000256" key="5">
    <source>
        <dbReference type="ARBA" id="ARBA00022490"/>
    </source>
</evidence>
<evidence type="ECO:0000256" key="11">
    <source>
        <dbReference type="ARBA" id="ARBA00039863"/>
    </source>
</evidence>
<reference evidence="14" key="1">
    <citation type="submission" date="2009-11" db="EMBL/GenBank/DDBJ databases">
        <authorList>
            <consortium name="Porcine genome sequencing project"/>
        </authorList>
    </citation>
    <scope>NUCLEOTIDE SEQUENCE [LARGE SCALE GENOMIC DNA]</scope>
    <source>
        <strain evidence="14">Duroc</strain>
    </source>
</reference>
<dbReference type="SMART" id="SM01023">
    <property type="entry name" value="BAF"/>
    <property type="match status" value="1"/>
</dbReference>
<evidence type="ECO:0000256" key="2">
    <source>
        <dbReference type="ARBA" id="ARBA00004286"/>
    </source>
</evidence>
<evidence type="ECO:0000313" key="13">
    <source>
        <dbReference type="Ensembl" id="ENSSSCP00000041845.2"/>
    </source>
</evidence>
<dbReference type="GO" id="GO:0051276">
    <property type="term" value="P:chromosome organization"/>
    <property type="evidence" value="ECO:0000318"/>
    <property type="project" value="GO_Central"/>
</dbReference>
<keyword evidence="5" id="KW-0963">Cytoplasm</keyword>
<keyword evidence="6" id="KW-0597">Phosphoprotein</keyword>
<dbReference type="InterPro" id="IPR051387">
    <property type="entry name" value="BAF"/>
</dbReference>
<dbReference type="InterPro" id="IPR004122">
    <property type="entry name" value="BAF_prot"/>
</dbReference>
<dbReference type="Proteomes" id="UP000008227">
    <property type="component" value="Chromosome 16"/>
</dbReference>
<dbReference type="Bgee" id="ENSSSCG00000016800">
    <property type="expression patterns" value="Expressed in corpus callosum and 10 other cell types or tissues"/>
</dbReference>
<dbReference type="PANTHER" id="PTHR47507">
    <property type="entry name" value="BARRIER TO AUTOINTEGRATION FACTOR 2"/>
    <property type="match status" value="1"/>
</dbReference>
<keyword evidence="8" id="KW-0238">DNA-binding</keyword>
<dbReference type="STRING" id="9823.ENSSSCP00000041845"/>
<dbReference type="InParanoid" id="A0A287ADF8"/>
<accession>A0A287ADF8</accession>
<dbReference type="AlphaFoldDB" id="A0A287ADF8"/>
<reference evidence="13" key="4">
    <citation type="submission" date="2025-09" db="UniProtKB">
        <authorList>
            <consortium name="Ensembl"/>
        </authorList>
    </citation>
    <scope>IDENTIFICATION</scope>
</reference>
<evidence type="ECO:0000256" key="1">
    <source>
        <dbReference type="ARBA" id="ARBA00004259"/>
    </source>
</evidence>
<evidence type="ECO:0000256" key="12">
    <source>
        <dbReference type="ARBA" id="ARBA00046626"/>
    </source>
</evidence>
<dbReference type="GO" id="GO:0003677">
    <property type="term" value="F:DNA binding"/>
    <property type="evidence" value="ECO:0000318"/>
    <property type="project" value="GO_Central"/>
</dbReference>
<reference evidence="13" key="2">
    <citation type="journal article" date="2020" name="Gigascience">
        <title>An improved pig reference genome sequence to enable pig genetics and genomics research.</title>
        <authorList>
            <person name="Warr A."/>
            <person name="Affara N."/>
            <person name="Aken B."/>
            <person name="Beiki H."/>
            <person name="Bickhart D.M."/>
            <person name="Billis K."/>
            <person name="Chow W."/>
            <person name="Eory L."/>
            <person name="Finlayson H.A."/>
            <person name="Flicek P."/>
            <person name="Giron C.G."/>
            <person name="Griffin D.K."/>
            <person name="Hall R."/>
            <person name="Hannum G."/>
            <person name="Hourlier T."/>
            <person name="Howe K."/>
            <person name="Hume D.A."/>
            <person name="Izuogu O."/>
            <person name="Kim K."/>
            <person name="Koren S."/>
            <person name="Liu H."/>
            <person name="Manchanda N."/>
            <person name="Martin F.J."/>
            <person name="Nonneman D.J."/>
            <person name="O'Connor R.E."/>
            <person name="Phillippy A.M."/>
            <person name="Rohrer G.A."/>
            <person name="Rosen B.D."/>
            <person name="Rund L.A."/>
            <person name="Sargent C.A."/>
            <person name="Schook L.B."/>
            <person name="Schroeder S.G."/>
            <person name="Schwartz A.S."/>
            <person name="Skinner B.M."/>
            <person name="Talbot R."/>
            <person name="Tseng E."/>
            <person name="Tuggle C.K."/>
            <person name="Watson M."/>
            <person name="Smith T.P.L."/>
            <person name="Archibald A.L."/>
        </authorList>
    </citation>
    <scope>NUCLEOTIDE SEQUENCE [LARGE SCALE GENOMIC DNA]</scope>
    <source>
        <strain evidence="13">Duroc</strain>
    </source>
</reference>
<comment type="subcellular location">
    <subcellularLocation>
        <location evidence="2">Chromosome</location>
    </subcellularLocation>
    <subcellularLocation>
        <location evidence="3">Cytoplasm</location>
    </subcellularLocation>
    <subcellularLocation>
        <location evidence="1">Nucleus envelope</location>
    </subcellularLocation>
</comment>